<sequence>MKFENLRLHSFGYQEPAEFMTSDEMEEKMRSLYERAKLPFGRLELQTGIKRRGFWPKGTRPSTIASQAAEKILKHFPREKIDLLLHASVCRDFLEPATAAQVHFNLKLSPHCMISDLSNACLGVLSSILMAGQMIERGVIKTALIVSGENAGPLIEETLNHLNTDPNMDRKRIKPYMASLTIGSAAVAFLLTHASLAPDAPKIIGGSTLTDSGAVELCQGDGSTQGLMMETDSEALLKAGVKLSQDNWEKARAILGWKNSEVDKIIPHQVGTAHRLAMLTELGLPTDRDFQTFEQFGNTGSAALPLTLMKASEAGFFKPKDKIALLGIGSGLTSTMLGMEWA</sequence>
<evidence type="ECO:0000256" key="2">
    <source>
        <dbReference type="ARBA" id="ARBA00023315"/>
    </source>
</evidence>
<keyword evidence="1" id="KW-0808">Transferase</keyword>
<dbReference type="Proteomes" id="UP001324634">
    <property type="component" value="Chromosome"/>
</dbReference>
<dbReference type="NCBIfam" id="NF006720">
    <property type="entry name" value="PRK09258.1"/>
    <property type="match status" value="1"/>
</dbReference>
<dbReference type="AlphaFoldDB" id="A0AAX4HJE0"/>
<keyword evidence="2" id="KW-0012">Acyltransferase</keyword>
<dbReference type="Pfam" id="PF08541">
    <property type="entry name" value="ACP_syn_III_C"/>
    <property type="match status" value="1"/>
</dbReference>
<dbReference type="Gene3D" id="3.40.47.10">
    <property type="match status" value="2"/>
</dbReference>
<dbReference type="PANTHER" id="PTHR34069:SF3">
    <property type="entry name" value="ACYL-COA:ACYL-COA ALKYLTRANSFERASE"/>
    <property type="match status" value="1"/>
</dbReference>
<accession>A0AAX4HJE0</accession>
<evidence type="ECO:0000259" key="3">
    <source>
        <dbReference type="Pfam" id="PF08541"/>
    </source>
</evidence>
<organism evidence="4 5">
    <name type="scientific">Peredibacter starrii</name>
    <dbReference type="NCBI Taxonomy" id="28202"/>
    <lineage>
        <taxon>Bacteria</taxon>
        <taxon>Pseudomonadati</taxon>
        <taxon>Bdellovibrionota</taxon>
        <taxon>Bacteriovoracia</taxon>
        <taxon>Bacteriovoracales</taxon>
        <taxon>Bacteriovoracaceae</taxon>
        <taxon>Peredibacter</taxon>
    </lineage>
</organism>
<keyword evidence="5" id="KW-1185">Reference proteome</keyword>
<dbReference type="InterPro" id="IPR013747">
    <property type="entry name" value="ACP_syn_III_C"/>
</dbReference>
<gene>
    <name evidence="4" type="ORF">SOO65_11660</name>
</gene>
<feature type="domain" description="Beta-ketoacyl-[acyl-carrier-protein] synthase III C-terminal" evidence="3">
    <location>
        <begin position="256"/>
        <end position="337"/>
    </location>
</feature>
<protein>
    <submittedName>
        <fullName evidence="4">3-oxoacyl-ACP synthase III</fullName>
    </submittedName>
</protein>
<dbReference type="GO" id="GO:0016746">
    <property type="term" value="F:acyltransferase activity"/>
    <property type="evidence" value="ECO:0007669"/>
    <property type="project" value="UniProtKB-KW"/>
</dbReference>
<reference evidence="4 5" key="1">
    <citation type="submission" date="2023-11" db="EMBL/GenBank/DDBJ databases">
        <title>Peredibacter starrii A3.12.</title>
        <authorList>
            <person name="Mitchell R.J."/>
        </authorList>
    </citation>
    <scope>NUCLEOTIDE SEQUENCE [LARGE SCALE GENOMIC DNA]</scope>
    <source>
        <strain evidence="4 5">A3.12</strain>
    </source>
</reference>
<name>A0AAX4HJE0_9BACT</name>
<dbReference type="KEGG" id="psti:SOO65_11660"/>
<evidence type="ECO:0000313" key="4">
    <source>
        <dbReference type="EMBL" id="WPU63342.1"/>
    </source>
</evidence>
<evidence type="ECO:0000313" key="5">
    <source>
        <dbReference type="Proteomes" id="UP001324634"/>
    </source>
</evidence>
<dbReference type="GO" id="GO:0044550">
    <property type="term" value="P:secondary metabolite biosynthetic process"/>
    <property type="evidence" value="ECO:0007669"/>
    <property type="project" value="TreeGrafter"/>
</dbReference>
<dbReference type="RefSeq" id="WP_321389880.1">
    <property type="nucleotide sequence ID" value="NZ_CP139487.1"/>
</dbReference>
<dbReference type="SUPFAM" id="SSF53901">
    <property type="entry name" value="Thiolase-like"/>
    <property type="match status" value="1"/>
</dbReference>
<evidence type="ECO:0000256" key="1">
    <source>
        <dbReference type="ARBA" id="ARBA00022679"/>
    </source>
</evidence>
<dbReference type="PANTHER" id="PTHR34069">
    <property type="entry name" value="3-OXOACYL-[ACYL-CARRIER-PROTEIN] SYNTHASE 3"/>
    <property type="match status" value="1"/>
</dbReference>
<dbReference type="EMBL" id="CP139487">
    <property type="protein sequence ID" value="WPU63342.1"/>
    <property type="molecule type" value="Genomic_DNA"/>
</dbReference>
<proteinExistence type="predicted"/>
<dbReference type="InterPro" id="IPR016039">
    <property type="entry name" value="Thiolase-like"/>
</dbReference>